<dbReference type="RefSeq" id="XP_018825797.1">
    <property type="nucleotide sequence ID" value="XM_018970252.2"/>
</dbReference>
<feature type="compositionally biased region" description="Polar residues" evidence="1">
    <location>
        <begin position="113"/>
        <end position="132"/>
    </location>
</feature>
<evidence type="ECO:0000313" key="2">
    <source>
        <dbReference type="Proteomes" id="UP000235220"/>
    </source>
</evidence>
<dbReference type="GO" id="GO:0043622">
    <property type="term" value="P:cortical microtubule organization"/>
    <property type="evidence" value="ECO:0000318"/>
    <property type="project" value="GO_Central"/>
</dbReference>
<dbReference type="PANTHER" id="PTHR31949">
    <property type="entry name" value="GASTRIC MUCIN-LIKE PROTEIN"/>
    <property type="match status" value="1"/>
</dbReference>
<feature type="region of interest" description="Disordered" evidence="1">
    <location>
        <begin position="70"/>
        <end position="344"/>
    </location>
</feature>
<organism evidence="2 3">
    <name type="scientific">Juglans regia</name>
    <name type="common">English walnut</name>
    <dbReference type="NCBI Taxonomy" id="51240"/>
    <lineage>
        <taxon>Eukaryota</taxon>
        <taxon>Viridiplantae</taxon>
        <taxon>Streptophyta</taxon>
        <taxon>Embryophyta</taxon>
        <taxon>Tracheophyta</taxon>
        <taxon>Spermatophyta</taxon>
        <taxon>Magnoliopsida</taxon>
        <taxon>eudicotyledons</taxon>
        <taxon>Gunneridae</taxon>
        <taxon>Pentapetalae</taxon>
        <taxon>rosids</taxon>
        <taxon>fabids</taxon>
        <taxon>Fagales</taxon>
        <taxon>Juglandaceae</taxon>
        <taxon>Juglans</taxon>
    </lineage>
</organism>
<dbReference type="GO" id="GO:0055028">
    <property type="term" value="C:cortical microtubule"/>
    <property type="evidence" value="ECO:0000318"/>
    <property type="project" value="GO_Central"/>
</dbReference>
<feature type="compositionally biased region" description="Polar residues" evidence="1">
    <location>
        <begin position="198"/>
        <end position="208"/>
    </location>
</feature>
<proteinExistence type="predicted"/>
<dbReference type="Gramene" id="Jr03_25530_p1">
    <property type="protein sequence ID" value="cds.Jr03_25530_p1"/>
    <property type="gene ID" value="Jr03_25530"/>
</dbReference>
<dbReference type="Proteomes" id="UP000235220">
    <property type="component" value="Chromosome 3"/>
</dbReference>
<dbReference type="GeneID" id="108994859"/>
<accession>A0A2I4F2C1</accession>
<sequence length="484" mass="51943">MMTKEKEEELALFVDMDNRKNNLLLPHNSLESIPPPRKGRADEFWNLENDKSDHDGLIPLETSLFPSLEKDSKKTVLSQIEIPNTLPTAQKSRLTKIPAEAASRSIMPPKQPNLPSGQNSSGNDNEKPSLSSGLTAPRPATPTGRPTLPSATKPSRSSTPTSRVTFGSTKNVAPKVRNTTSRSTSRSLTPTSRPSLPASKSTSRSATPNRGPLTSSIAPSLSAPPSRSTSAPKSAPTNSRNPLSCGSSLKTKSRSWKPSEKAGFSAEALPHLRTSFPERTASASKDKPEARSSSINSVSSGKTRKQSCSSSRGRASHGSAYSNGITTQENSRSRGNDSEIDSPVLIGTKMVERLVNMRKLAPPKQDDGRFTHNNQGSKSLFSDSSGFGRTLSKKSLDMALRHMDIGRSIQLDLCPVVTNIPASSIYSLRSRPAKMTVSAVDSPLATSSNASSEPSAKNRSFCLDESEIEDDHEPSKRGNSSHGK</sequence>
<feature type="compositionally biased region" description="Low complexity" evidence="1">
    <location>
        <begin position="179"/>
        <end position="197"/>
    </location>
</feature>
<feature type="compositionally biased region" description="Polar residues" evidence="1">
    <location>
        <begin position="444"/>
        <end position="458"/>
    </location>
</feature>
<reference evidence="3" key="1">
    <citation type="submission" date="2025-08" db="UniProtKB">
        <authorList>
            <consortium name="RefSeq"/>
        </authorList>
    </citation>
    <scope>IDENTIFICATION</scope>
    <source>
        <tissue evidence="3">Leaves</tissue>
    </source>
</reference>
<protein>
    <submittedName>
        <fullName evidence="3">Uncharacterized protein</fullName>
    </submittedName>
</protein>
<dbReference type="AlphaFoldDB" id="A0A2I4F2C1"/>
<feature type="region of interest" description="Disordered" evidence="1">
    <location>
        <begin position="443"/>
        <end position="484"/>
    </location>
</feature>
<feature type="compositionally biased region" description="Polar residues" evidence="1">
    <location>
        <begin position="291"/>
        <end position="301"/>
    </location>
</feature>
<feature type="compositionally biased region" description="Low complexity" evidence="1">
    <location>
        <begin position="307"/>
        <end position="322"/>
    </location>
</feature>
<feature type="compositionally biased region" description="Low complexity" evidence="1">
    <location>
        <begin position="212"/>
        <end position="237"/>
    </location>
</feature>
<name>A0A2I4F2C1_JUGRE</name>
<keyword evidence="2" id="KW-1185">Reference proteome</keyword>
<evidence type="ECO:0000256" key="1">
    <source>
        <dbReference type="SAM" id="MobiDB-lite"/>
    </source>
</evidence>
<feature type="region of interest" description="Disordered" evidence="1">
    <location>
        <begin position="360"/>
        <end position="385"/>
    </location>
</feature>
<dbReference type="STRING" id="51240.A0A2I4F2C1"/>
<evidence type="ECO:0000313" key="3">
    <source>
        <dbReference type="RefSeq" id="XP_018825797.1"/>
    </source>
</evidence>
<dbReference type="KEGG" id="jre:108994859"/>
<feature type="compositionally biased region" description="Polar residues" evidence="1">
    <location>
        <begin position="238"/>
        <end position="250"/>
    </location>
</feature>
<feature type="compositionally biased region" description="Low complexity" evidence="1">
    <location>
        <begin position="133"/>
        <end position="162"/>
    </location>
</feature>
<dbReference type="OrthoDB" id="1929779at2759"/>
<dbReference type="PANTHER" id="PTHR31949:SF15">
    <property type="entry name" value="ENDOCHITINASE A-LIKE ISOFORM X1"/>
    <property type="match status" value="1"/>
</dbReference>
<gene>
    <name evidence="3" type="primary">LOC108994859</name>
</gene>
<feature type="compositionally biased region" description="Polar residues" evidence="1">
    <location>
        <begin position="371"/>
        <end position="385"/>
    </location>
</feature>
<feature type="compositionally biased region" description="Polar residues" evidence="1">
    <location>
        <begin position="75"/>
        <end position="92"/>
    </location>
</feature>